<keyword evidence="2" id="KW-1133">Transmembrane helix</keyword>
<keyword evidence="2" id="KW-0472">Membrane</keyword>
<organism evidence="5 6">
    <name type="scientific">Huso huso</name>
    <name type="common">Beluga</name>
    <name type="synonym">Acipenser huso</name>
    <dbReference type="NCBI Taxonomy" id="61971"/>
    <lineage>
        <taxon>Eukaryota</taxon>
        <taxon>Metazoa</taxon>
        <taxon>Chordata</taxon>
        <taxon>Craniata</taxon>
        <taxon>Vertebrata</taxon>
        <taxon>Euteleostomi</taxon>
        <taxon>Actinopterygii</taxon>
        <taxon>Chondrostei</taxon>
        <taxon>Acipenseriformes</taxon>
        <taxon>Acipenseridae</taxon>
        <taxon>Huso</taxon>
    </lineage>
</organism>
<dbReference type="Pfam" id="PF13927">
    <property type="entry name" value="Ig_3"/>
    <property type="match status" value="1"/>
</dbReference>
<feature type="domain" description="Ig-like" evidence="4">
    <location>
        <begin position="217"/>
        <end position="321"/>
    </location>
</feature>
<feature type="compositionally biased region" description="Polar residues" evidence="1">
    <location>
        <begin position="417"/>
        <end position="427"/>
    </location>
</feature>
<feature type="region of interest" description="Disordered" evidence="1">
    <location>
        <begin position="407"/>
        <end position="465"/>
    </location>
</feature>
<evidence type="ECO:0000313" key="6">
    <source>
        <dbReference type="Proteomes" id="UP001369086"/>
    </source>
</evidence>
<feature type="compositionally biased region" description="Basic and acidic residues" evidence="1">
    <location>
        <begin position="452"/>
        <end position="465"/>
    </location>
</feature>
<dbReference type="InterPro" id="IPR036179">
    <property type="entry name" value="Ig-like_dom_sf"/>
</dbReference>
<dbReference type="PROSITE" id="PS51257">
    <property type="entry name" value="PROKAR_LIPOPROTEIN"/>
    <property type="match status" value="1"/>
</dbReference>
<dbReference type="SMART" id="SM00409">
    <property type="entry name" value="IG"/>
    <property type="match status" value="4"/>
</dbReference>
<keyword evidence="2" id="KW-0812">Transmembrane</keyword>
<evidence type="ECO:0000256" key="3">
    <source>
        <dbReference type="SAM" id="SignalP"/>
    </source>
</evidence>
<feature type="domain" description="Ig-like" evidence="4">
    <location>
        <begin position="36"/>
        <end position="108"/>
    </location>
</feature>
<sequence>MKRQACHSDALFFGSLLLWAVGCVKSSPLEYSVSVGGSIILNCVDSADLRKGDVQWSHVINGLSQTLISKHSNSIIKGINDAENRFDLLTNSLLIMRIKTDDAGSYECNHQRVADLKVLVADTTKYTVSEGGSVILRCGVSPTDKSKFVTWKHTGIEDTATKTIVTRYESGETDIAAEQFQLHKDSTLQIKKVKRADAGSYKCNEEVVAELLVLPGPSSGSRRPQFYVSENETVSLRCLGAETHVQTVAWTRLDVAERATILSSREPNGKFKYGHKGQDMRMQVLADNSLTIVGVQTQDTGTYQCNRSDVADLMVLSVALNKSSSVVEGDQVVVTCKIHDRLNNHSHTLKMSADQETPQTSQGPAITETLSAMSETDVKKIFQCRVEVGGTVRAKTSLTLQIQGKFGTSRKEDGNERFTTPGNTGTSSKEDENEIRTTPGNTGTATGTNGDVQKDNNEDSQKEEKVAFSPTLTIVVILIVVLLAVLALVAAVVWKKKRNKQKGNQYNNMQTQAADMHASGSGGEAKVEKGNGDGEILYSTPQILNKKGGPTQNHQSEPCVIYSAVVTQKGK</sequence>
<feature type="signal peptide" evidence="3">
    <location>
        <begin position="1"/>
        <end position="26"/>
    </location>
</feature>
<dbReference type="EMBL" id="JAHFZB010000037">
    <property type="protein sequence ID" value="KAK6470000.1"/>
    <property type="molecule type" value="Genomic_DNA"/>
</dbReference>
<feature type="chain" id="PRO_5046931501" description="Ig-like domain-containing protein" evidence="3">
    <location>
        <begin position="27"/>
        <end position="571"/>
    </location>
</feature>
<evidence type="ECO:0000259" key="4">
    <source>
        <dbReference type="PROSITE" id="PS50835"/>
    </source>
</evidence>
<dbReference type="SUPFAM" id="SSF48726">
    <property type="entry name" value="Immunoglobulin"/>
    <property type="match status" value="3"/>
</dbReference>
<dbReference type="PANTHER" id="PTHR11422:SF10">
    <property type="entry name" value="IG-LIKE DOMAIN-CONTAINING PROTEIN"/>
    <property type="match status" value="1"/>
</dbReference>
<name>A0ABR0YC03_HUSHU</name>
<feature type="compositionally biased region" description="Low complexity" evidence="1">
    <location>
        <begin position="437"/>
        <end position="450"/>
    </location>
</feature>
<dbReference type="InterPro" id="IPR013783">
    <property type="entry name" value="Ig-like_fold"/>
</dbReference>
<feature type="domain" description="Ig-like" evidence="4">
    <location>
        <begin position="116"/>
        <end position="203"/>
    </location>
</feature>
<evidence type="ECO:0000256" key="2">
    <source>
        <dbReference type="SAM" id="Phobius"/>
    </source>
</evidence>
<dbReference type="InterPro" id="IPR007110">
    <property type="entry name" value="Ig-like_dom"/>
</dbReference>
<protein>
    <recommendedName>
        <fullName evidence="4">Ig-like domain-containing protein</fullName>
    </recommendedName>
</protein>
<proteinExistence type="predicted"/>
<feature type="transmembrane region" description="Helical" evidence="2">
    <location>
        <begin position="472"/>
        <end position="494"/>
    </location>
</feature>
<dbReference type="Pfam" id="PF07686">
    <property type="entry name" value="V-set"/>
    <property type="match status" value="1"/>
</dbReference>
<dbReference type="Gene3D" id="2.60.40.10">
    <property type="entry name" value="Immunoglobulins"/>
    <property type="match status" value="3"/>
</dbReference>
<evidence type="ECO:0000256" key="1">
    <source>
        <dbReference type="SAM" id="MobiDB-lite"/>
    </source>
</evidence>
<evidence type="ECO:0000313" key="5">
    <source>
        <dbReference type="EMBL" id="KAK6470000.1"/>
    </source>
</evidence>
<reference evidence="5 6" key="1">
    <citation type="submission" date="2021-05" db="EMBL/GenBank/DDBJ databases">
        <authorList>
            <person name="Zahm M."/>
            <person name="Klopp C."/>
            <person name="Cabau C."/>
            <person name="Kuhl H."/>
            <person name="Suciu R."/>
            <person name="Ciorpac M."/>
            <person name="Holostenco D."/>
            <person name="Gessner J."/>
            <person name="Wuertz S."/>
            <person name="Hohne C."/>
            <person name="Stock M."/>
            <person name="Gislard M."/>
            <person name="Lluch J."/>
            <person name="Milhes M."/>
            <person name="Lampietro C."/>
            <person name="Lopez Roques C."/>
            <person name="Donnadieu C."/>
            <person name="Du K."/>
            <person name="Schartl M."/>
            <person name="Guiguen Y."/>
        </authorList>
    </citation>
    <scope>NUCLEOTIDE SEQUENCE [LARGE SCALE GENOMIC DNA]</scope>
    <source>
        <strain evidence="5">Hh-F2</strain>
        <tissue evidence="5">Blood</tissue>
    </source>
</reference>
<keyword evidence="3" id="KW-0732">Signal</keyword>
<dbReference type="SMART" id="SM00408">
    <property type="entry name" value="IGc2"/>
    <property type="match status" value="3"/>
</dbReference>
<dbReference type="PANTHER" id="PTHR11422">
    <property type="entry name" value="T-CELL SURFACE GLYCOPROTEIN CD4"/>
    <property type="match status" value="1"/>
</dbReference>
<dbReference type="InterPro" id="IPR003599">
    <property type="entry name" value="Ig_sub"/>
</dbReference>
<dbReference type="InterPro" id="IPR013106">
    <property type="entry name" value="Ig_V-set"/>
</dbReference>
<accession>A0ABR0YC03</accession>
<dbReference type="InterPro" id="IPR003598">
    <property type="entry name" value="Ig_sub2"/>
</dbReference>
<comment type="caution">
    <text evidence="5">The sequence shown here is derived from an EMBL/GenBank/DDBJ whole genome shotgun (WGS) entry which is preliminary data.</text>
</comment>
<gene>
    <name evidence="5" type="ORF">HHUSO_G31585</name>
</gene>
<dbReference type="PROSITE" id="PS50835">
    <property type="entry name" value="IG_LIKE"/>
    <property type="match status" value="3"/>
</dbReference>
<dbReference type="Proteomes" id="UP001369086">
    <property type="component" value="Unassembled WGS sequence"/>
</dbReference>
<keyword evidence="6" id="KW-1185">Reference proteome</keyword>